<name>A0A8D8B5Y1_CULPI</name>
<evidence type="ECO:0000313" key="1">
    <source>
        <dbReference type="EMBL" id="CAG6468153.1"/>
    </source>
</evidence>
<dbReference type="AlphaFoldDB" id="A0A8D8B5Y1"/>
<organism evidence="1">
    <name type="scientific">Culex pipiens</name>
    <name type="common">House mosquito</name>
    <dbReference type="NCBI Taxonomy" id="7175"/>
    <lineage>
        <taxon>Eukaryota</taxon>
        <taxon>Metazoa</taxon>
        <taxon>Ecdysozoa</taxon>
        <taxon>Arthropoda</taxon>
        <taxon>Hexapoda</taxon>
        <taxon>Insecta</taxon>
        <taxon>Pterygota</taxon>
        <taxon>Neoptera</taxon>
        <taxon>Endopterygota</taxon>
        <taxon>Diptera</taxon>
        <taxon>Nematocera</taxon>
        <taxon>Culicoidea</taxon>
        <taxon>Culicidae</taxon>
        <taxon>Culicinae</taxon>
        <taxon>Culicini</taxon>
        <taxon>Culex</taxon>
        <taxon>Culex</taxon>
    </lineage>
</organism>
<accession>A0A8D8B5Y1</accession>
<dbReference type="EMBL" id="HBUE01059933">
    <property type="protein sequence ID" value="CAG6468153.1"/>
    <property type="molecule type" value="Transcribed_RNA"/>
</dbReference>
<proteinExistence type="predicted"/>
<reference evidence="1" key="1">
    <citation type="submission" date="2021-05" db="EMBL/GenBank/DDBJ databases">
        <authorList>
            <person name="Alioto T."/>
            <person name="Alioto T."/>
            <person name="Gomez Garrido J."/>
        </authorList>
    </citation>
    <scope>NUCLEOTIDE SEQUENCE</scope>
</reference>
<protein>
    <submittedName>
        <fullName evidence="1">(northern house mosquito) hypothetical protein</fullName>
    </submittedName>
</protein>
<sequence>MPFHPRRFQALNSYFLFWHLAAPPPQDNVFVQSIDVGRFHLSIRIPWNFLHVARMLYSVQGLARGLYFLLVADNYGPLLGSVVTGPALFAFDMAMSARNFRKENCGCPGGCRQYFWMRTVKHVTAVLHWSTMCCLLFGRFEGCVREE</sequence>